<dbReference type="EMBL" id="HBGY01020389">
    <property type="protein sequence ID" value="CAD9589290.1"/>
    <property type="molecule type" value="Transcribed_RNA"/>
</dbReference>
<protein>
    <recommendedName>
        <fullName evidence="3">DUF1995 domain-containing protein</fullName>
    </recommendedName>
</protein>
<evidence type="ECO:0000256" key="1">
    <source>
        <dbReference type="SAM" id="SignalP"/>
    </source>
</evidence>
<evidence type="ECO:0008006" key="3">
    <source>
        <dbReference type="Google" id="ProtNLM"/>
    </source>
</evidence>
<gene>
    <name evidence="2" type="ORF">LDAN0321_LOCUS12844</name>
</gene>
<organism evidence="2">
    <name type="scientific">Leptocylindrus danicus</name>
    <dbReference type="NCBI Taxonomy" id="163516"/>
    <lineage>
        <taxon>Eukaryota</taxon>
        <taxon>Sar</taxon>
        <taxon>Stramenopiles</taxon>
        <taxon>Ochrophyta</taxon>
        <taxon>Bacillariophyta</taxon>
        <taxon>Coscinodiscophyceae</taxon>
        <taxon>Chaetocerotophycidae</taxon>
        <taxon>Leptocylindrales</taxon>
        <taxon>Leptocylindraceae</taxon>
        <taxon>Leptocylindrus</taxon>
    </lineage>
</organism>
<keyword evidence="1" id="KW-0732">Signal</keyword>
<proteinExistence type="predicted"/>
<evidence type="ECO:0000313" key="2">
    <source>
        <dbReference type="EMBL" id="CAD9589290.1"/>
    </source>
</evidence>
<name>A0A7S2PB79_9STRA</name>
<reference evidence="2" key="1">
    <citation type="submission" date="2021-01" db="EMBL/GenBank/DDBJ databases">
        <authorList>
            <person name="Corre E."/>
            <person name="Pelletier E."/>
            <person name="Niang G."/>
            <person name="Scheremetjew M."/>
            <person name="Finn R."/>
            <person name="Kale V."/>
            <person name="Holt S."/>
            <person name="Cochrane G."/>
            <person name="Meng A."/>
            <person name="Brown T."/>
            <person name="Cohen L."/>
        </authorList>
    </citation>
    <scope>NUCLEOTIDE SEQUENCE</scope>
    <source>
        <strain evidence="2">B650</strain>
    </source>
</reference>
<accession>A0A7S2PB79</accession>
<feature type="chain" id="PRO_5030933886" description="DUF1995 domain-containing protein" evidence="1">
    <location>
        <begin position="21"/>
        <end position="288"/>
    </location>
</feature>
<sequence length="288" mass="31124">MKSAHFLLFCQVIVIKHCTGFSGRTTSSNLQMIFGASSGGGKVEIPKDSSARDRQAIAGIKAAMGSSSASSLLECEFPVLEQLNKLGDGSLRSAKEAEQANLDFVMKLIKELKPFPFLGPRVWLMTSSASSKSFDSAAAMKSKAAGAVYHSLRNGLPTDLDGGDIVLLLNPSSRGDYSAAKTVAFSEVSPSVVIINGFAKDQKSVPDSATMAYYYKPLTYNSQIAGYLIRKFPEKWTTIDAATKETVLVTSDNDILVRGTNTPDLRNSVRAIQKAFDTRAIMERKSRT</sequence>
<dbReference type="AlphaFoldDB" id="A0A7S2PB79"/>
<feature type="signal peptide" evidence="1">
    <location>
        <begin position="1"/>
        <end position="20"/>
    </location>
</feature>